<evidence type="ECO:0000256" key="3">
    <source>
        <dbReference type="ARBA" id="ARBA00022475"/>
    </source>
</evidence>
<sequence length="322" mass="33693">MSVTEPSATPASAVPPASGRVKSWRLLAANPLTVAAAVALAVVVLAAVLAPWIAPYGVNQIDVANALTPPSPSHWFGTDELGRDVLSRVLLAGSTSLTIAVTAVAIALVLGLVLGVVAGYRGGWVDAALMRVVDVMFAFPVLLLALAIIAIFQPGMVTTIIAIGVVYTPIFARVARASTLSLRTSAFVQVSRTMGTPAPVILVRHVLPNIGGPIVVQTSLSLAFAILSEAALSFLGLGIQPPAPSWGGMLFTAQGFLAQAWWMSVFPGAAIFVTALAFNLLGDGLRDGLDPRQRTLIEARQGERRRRKSLVDPAPTTQENPR</sequence>
<evidence type="ECO:0000256" key="8">
    <source>
        <dbReference type="SAM" id="MobiDB-lite"/>
    </source>
</evidence>
<feature type="transmembrane region" description="Helical" evidence="7">
    <location>
        <begin position="132"/>
        <end position="151"/>
    </location>
</feature>
<dbReference type="EMBL" id="LDRT01000111">
    <property type="protein sequence ID" value="KTR92103.1"/>
    <property type="molecule type" value="Genomic_DNA"/>
</dbReference>
<dbReference type="InterPro" id="IPR000515">
    <property type="entry name" value="MetI-like"/>
</dbReference>
<evidence type="ECO:0000259" key="9">
    <source>
        <dbReference type="PROSITE" id="PS50928"/>
    </source>
</evidence>
<evidence type="ECO:0000256" key="5">
    <source>
        <dbReference type="ARBA" id="ARBA00022989"/>
    </source>
</evidence>
<name>A0A147EV05_MICTE</name>
<dbReference type="CDD" id="cd06261">
    <property type="entry name" value="TM_PBP2"/>
    <property type="match status" value="1"/>
</dbReference>
<evidence type="ECO:0000313" key="11">
    <source>
        <dbReference type="Proteomes" id="UP000075025"/>
    </source>
</evidence>
<dbReference type="OrthoDB" id="9812701at2"/>
<keyword evidence="4 7" id="KW-0812">Transmembrane</keyword>
<keyword evidence="5 7" id="KW-1133">Transmembrane helix</keyword>
<dbReference type="Gene3D" id="1.10.3720.10">
    <property type="entry name" value="MetI-like"/>
    <property type="match status" value="1"/>
</dbReference>
<keyword evidence="3" id="KW-1003">Cell membrane</keyword>
<dbReference type="PANTHER" id="PTHR43386:SF1">
    <property type="entry name" value="D,D-DIPEPTIDE TRANSPORT SYSTEM PERMEASE PROTEIN DDPC-RELATED"/>
    <property type="match status" value="1"/>
</dbReference>
<dbReference type="SUPFAM" id="SSF161098">
    <property type="entry name" value="MetI-like"/>
    <property type="match status" value="1"/>
</dbReference>
<dbReference type="Pfam" id="PF12911">
    <property type="entry name" value="OppC_N"/>
    <property type="match status" value="1"/>
</dbReference>
<evidence type="ECO:0000256" key="4">
    <source>
        <dbReference type="ARBA" id="ARBA00022692"/>
    </source>
</evidence>
<dbReference type="Pfam" id="PF00528">
    <property type="entry name" value="BPD_transp_1"/>
    <property type="match status" value="1"/>
</dbReference>
<evidence type="ECO:0000256" key="2">
    <source>
        <dbReference type="ARBA" id="ARBA00022448"/>
    </source>
</evidence>
<dbReference type="InterPro" id="IPR050366">
    <property type="entry name" value="BP-dependent_transpt_permease"/>
</dbReference>
<feature type="region of interest" description="Disordered" evidence="8">
    <location>
        <begin position="300"/>
        <end position="322"/>
    </location>
</feature>
<evidence type="ECO:0000256" key="7">
    <source>
        <dbReference type="RuleBase" id="RU363032"/>
    </source>
</evidence>
<feature type="domain" description="ABC transmembrane type-1" evidence="9">
    <location>
        <begin position="93"/>
        <end position="282"/>
    </location>
</feature>
<dbReference type="InterPro" id="IPR035906">
    <property type="entry name" value="MetI-like_sf"/>
</dbReference>
<dbReference type="PANTHER" id="PTHR43386">
    <property type="entry name" value="OLIGOPEPTIDE TRANSPORT SYSTEM PERMEASE PROTEIN APPC"/>
    <property type="match status" value="1"/>
</dbReference>
<accession>A0A147EV05</accession>
<organism evidence="10 11">
    <name type="scientific">Microbacterium testaceum</name>
    <name type="common">Aureobacterium testaceum</name>
    <name type="synonym">Brevibacterium testaceum</name>
    <dbReference type="NCBI Taxonomy" id="2033"/>
    <lineage>
        <taxon>Bacteria</taxon>
        <taxon>Bacillati</taxon>
        <taxon>Actinomycetota</taxon>
        <taxon>Actinomycetes</taxon>
        <taxon>Micrococcales</taxon>
        <taxon>Microbacteriaceae</taxon>
        <taxon>Microbacterium</taxon>
    </lineage>
</organism>
<comment type="similarity">
    <text evidence="7">Belongs to the binding-protein-dependent transport system permease family.</text>
</comment>
<feature type="transmembrane region" description="Helical" evidence="7">
    <location>
        <begin position="220"/>
        <end position="240"/>
    </location>
</feature>
<dbReference type="Proteomes" id="UP000075025">
    <property type="component" value="Unassembled WGS sequence"/>
</dbReference>
<dbReference type="PROSITE" id="PS50928">
    <property type="entry name" value="ABC_TM1"/>
    <property type="match status" value="1"/>
</dbReference>
<keyword evidence="2 7" id="KW-0813">Transport</keyword>
<evidence type="ECO:0000256" key="1">
    <source>
        <dbReference type="ARBA" id="ARBA00004651"/>
    </source>
</evidence>
<dbReference type="GO" id="GO:0055085">
    <property type="term" value="P:transmembrane transport"/>
    <property type="evidence" value="ECO:0007669"/>
    <property type="project" value="InterPro"/>
</dbReference>
<proteinExistence type="inferred from homology"/>
<comment type="subcellular location">
    <subcellularLocation>
        <location evidence="1 7">Cell membrane</location>
        <topology evidence="1 7">Multi-pass membrane protein</topology>
    </subcellularLocation>
</comment>
<protein>
    <submittedName>
        <fullName evidence="10">ABC transporter permease</fullName>
    </submittedName>
</protein>
<dbReference type="PATRIC" id="fig|2033.6.peg.304"/>
<dbReference type="InterPro" id="IPR025966">
    <property type="entry name" value="OppC_N"/>
</dbReference>
<feature type="transmembrane region" description="Helical" evidence="7">
    <location>
        <begin position="97"/>
        <end position="120"/>
    </location>
</feature>
<feature type="transmembrane region" description="Helical" evidence="7">
    <location>
        <begin position="260"/>
        <end position="282"/>
    </location>
</feature>
<dbReference type="RefSeq" id="WP_058624710.1">
    <property type="nucleotide sequence ID" value="NZ_LDRT01000111.1"/>
</dbReference>
<evidence type="ECO:0000256" key="6">
    <source>
        <dbReference type="ARBA" id="ARBA00023136"/>
    </source>
</evidence>
<evidence type="ECO:0000313" key="10">
    <source>
        <dbReference type="EMBL" id="KTR92103.1"/>
    </source>
</evidence>
<gene>
    <name evidence="10" type="ORF">NS220_14385</name>
</gene>
<dbReference type="GO" id="GO:0005886">
    <property type="term" value="C:plasma membrane"/>
    <property type="evidence" value="ECO:0007669"/>
    <property type="project" value="UniProtKB-SubCell"/>
</dbReference>
<comment type="caution">
    <text evidence="10">The sequence shown here is derived from an EMBL/GenBank/DDBJ whole genome shotgun (WGS) entry which is preliminary data.</text>
</comment>
<feature type="transmembrane region" description="Helical" evidence="7">
    <location>
        <begin position="157"/>
        <end position="175"/>
    </location>
</feature>
<dbReference type="AlphaFoldDB" id="A0A147EV05"/>
<keyword evidence="6 7" id="KW-0472">Membrane</keyword>
<reference evidence="10 11" key="1">
    <citation type="journal article" date="2016" name="Front. Microbiol.">
        <title>Genomic Resource of Rice Seed Associated Bacteria.</title>
        <authorList>
            <person name="Midha S."/>
            <person name="Bansal K."/>
            <person name="Sharma S."/>
            <person name="Kumar N."/>
            <person name="Patil P.P."/>
            <person name="Chaudhry V."/>
            <person name="Patil P.B."/>
        </authorList>
    </citation>
    <scope>NUCLEOTIDE SEQUENCE [LARGE SCALE GENOMIC DNA]</scope>
    <source>
        <strain evidence="10 11">NS220</strain>
    </source>
</reference>
<feature type="transmembrane region" description="Helical" evidence="7">
    <location>
        <begin position="32"/>
        <end position="54"/>
    </location>
</feature>